<evidence type="ECO:0000259" key="6">
    <source>
        <dbReference type="Pfam" id="PF02016"/>
    </source>
</evidence>
<dbReference type="PIRSF" id="PIRSF028757">
    <property type="entry name" value="LD-carboxypeptidase"/>
    <property type="match status" value="1"/>
</dbReference>
<comment type="caution">
    <text evidence="8">The sequence shown here is derived from an EMBL/GenBank/DDBJ whole genome shotgun (WGS) entry which is preliminary data.</text>
</comment>
<dbReference type="SUPFAM" id="SSF141986">
    <property type="entry name" value="LD-carboxypeptidase A C-terminal domain-like"/>
    <property type="match status" value="1"/>
</dbReference>
<dbReference type="PANTHER" id="PTHR30237">
    <property type="entry name" value="MURAMOYLTETRAPEPTIDE CARBOXYPEPTIDASE"/>
    <property type="match status" value="1"/>
</dbReference>
<dbReference type="Proteomes" id="UP000653343">
    <property type="component" value="Unassembled WGS sequence"/>
</dbReference>
<evidence type="ECO:0000256" key="5">
    <source>
        <dbReference type="ARBA" id="ARBA00022825"/>
    </source>
</evidence>
<evidence type="ECO:0000313" key="8">
    <source>
        <dbReference type="EMBL" id="GGX27524.1"/>
    </source>
</evidence>
<evidence type="ECO:0000313" key="9">
    <source>
        <dbReference type="Proteomes" id="UP000653343"/>
    </source>
</evidence>
<feature type="domain" description="LD-carboxypeptidase N-terminal" evidence="6">
    <location>
        <begin position="14"/>
        <end position="129"/>
    </location>
</feature>
<accession>A0ABQ2XQ14</accession>
<dbReference type="Pfam" id="PF02016">
    <property type="entry name" value="Peptidase_S66"/>
    <property type="match status" value="1"/>
</dbReference>
<reference evidence="9" key="1">
    <citation type="journal article" date="2019" name="Int. J. Syst. Evol. Microbiol.">
        <title>The Global Catalogue of Microorganisms (GCM) 10K type strain sequencing project: providing services to taxonomists for standard genome sequencing and annotation.</title>
        <authorList>
            <consortium name="The Broad Institute Genomics Platform"/>
            <consortium name="The Broad Institute Genome Sequencing Center for Infectious Disease"/>
            <person name="Wu L."/>
            <person name="Ma J."/>
        </authorList>
    </citation>
    <scope>NUCLEOTIDE SEQUENCE [LARGE SCALE GENOMIC DNA]</scope>
    <source>
        <strain evidence="9">KCTC 23917</strain>
    </source>
</reference>
<dbReference type="Gene3D" id="3.40.50.10740">
    <property type="entry name" value="Class I glutamine amidotransferase-like"/>
    <property type="match status" value="1"/>
</dbReference>
<organism evidence="8 9">
    <name type="scientific">Undibacterium squillarum</name>
    <dbReference type="NCBI Taxonomy" id="1131567"/>
    <lineage>
        <taxon>Bacteria</taxon>
        <taxon>Pseudomonadati</taxon>
        <taxon>Pseudomonadota</taxon>
        <taxon>Betaproteobacteria</taxon>
        <taxon>Burkholderiales</taxon>
        <taxon>Oxalobacteraceae</taxon>
        <taxon>Undibacterium</taxon>
    </lineage>
</organism>
<dbReference type="InterPro" id="IPR029062">
    <property type="entry name" value="Class_I_gatase-like"/>
</dbReference>
<comment type="similarity">
    <text evidence="1">Belongs to the peptidase S66 family.</text>
</comment>
<dbReference type="EMBL" id="BMYU01000001">
    <property type="protein sequence ID" value="GGX27524.1"/>
    <property type="molecule type" value="Genomic_DNA"/>
</dbReference>
<dbReference type="InterPro" id="IPR040921">
    <property type="entry name" value="Peptidase_S66C"/>
</dbReference>
<keyword evidence="2 8" id="KW-0121">Carboxypeptidase</keyword>
<keyword evidence="4" id="KW-0378">Hydrolase</keyword>
<dbReference type="InterPro" id="IPR027478">
    <property type="entry name" value="LdcA_N"/>
</dbReference>
<feature type="domain" description="LD-carboxypeptidase C-terminal" evidence="7">
    <location>
        <begin position="177"/>
        <end position="293"/>
    </location>
</feature>
<name>A0ABQ2XQ14_9BURK</name>
<dbReference type="GO" id="GO:0004180">
    <property type="term" value="F:carboxypeptidase activity"/>
    <property type="evidence" value="ECO:0007669"/>
    <property type="project" value="UniProtKB-KW"/>
</dbReference>
<keyword evidence="3" id="KW-0645">Protease</keyword>
<dbReference type="Pfam" id="PF17676">
    <property type="entry name" value="Peptidase_S66C"/>
    <property type="match status" value="1"/>
</dbReference>
<dbReference type="InterPro" id="IPR040449">
    <property type="entry name" value="Peptidase_S66_N"/>
</dbReference>
<gene>
    <name evidence="8" type="primary">ldcA</name>
    <name evidence="8" type="ORF">GCM10010946_00210</name>
</gene>
<evidence type="ECO:0000256" key="1">
    <source>
        <dbReference type="ARBA" id="ARBA00010233"/>
    </source>
</evidence>
<proteinExistence type="inferred from homology"/>
<dbReference type="PANTHER" id="PTHR30237:SF2">
    <property type="entry name" value="MUREIN TETRAPEPTIDE CARBOXYPEPTIDASE"/>
    <property type="match status" value="1"/>
</dbReference>
<keyword evidence="9" id="KW-1185">Reference proteome</keyword>
<dbReference type="InterPro" id="IPR003507">
    <property type="entry name" value="S66_fam"/>
</dbReference>
<evidence type="ECO:0000256" key="2">
    <source>
        <dbReference type="ARBA" id="ARBA00022645"/>
    </source>
</evidence>
<dbReference type="Gene3D" id="3.50.30.60">
    <property type="entry name" value="LD-carboxypeptidase A C-terminal domain-like"/>
    <property type="match status" value="1"/>
</dbReference>
<keyword evidence="5" id="KW-0720">Serine protease</keyword>
<dbReference type="InterPro" id="IPR027461">
    <property type="entry name" value="Carboxypeptidase_A_C_sf"/>
</dbReference>
<dbReference type="CDD" id="cd07025">
    <property type="entry name" value="Peptidase_S66"/>
    <property type="match status" value="1"/>
</dbReference>
<sequence>MSDLPRLSSPQTLAVVIPSSAPLARQNPERGLASLREMGFAVRSFYDADAKFQRFAGSDAARAVSMMQAAQDADTGILLALRGGYGLSRLMPLIDWDAFATAGKTCVGYSDFTLCHQQLLRRGVPSLAGPMLCDDALRDPLHHWTLQQFVDVLEHDTHRLQFRQTEAIDAGMQVAEEGRLWGGNLAMLVHTLGTPYWHEEQNGILFLEDIGEHPYRVERMLLQLHYAGVLNRQKAIVLGDFSGYKLAEHDQGYDFAAMLAYIRSLVTVPIVTGLPFGHIPDRATLVVGSQAQLLAQGAEVSLTMHYRLPHLASAPR</sequence>
<evidence type="ECO:0000256" key="4">
    <source>
        <dbReference type="ARBA" id="ARBA00022801"/>
    </source>
</evidence>
<protein>
    <submittedName>
        <fullName evidence="8">Muramoyltetrapeptide carboxypeptidase</fullName>
    </submittedName>
</protein>
<evidence type="ECO:0000256" key="3">
    <source>
        <dbReference type="ARBA" id="ARBA00022670"/>
    </source>
</evidence>
<dbReference type="RefSeq" id="WP_189354993.1">
    <property type="nucleotide sequence ID" value="NZ_BMYU01000001.1"/>
</dbReference>
<dbReference type="SUPFAM" id="SSF52317">
    <property type="entry name" value="Class I glutamine amidotransferase-like"/>
    <property type="match status" value="1"/>
</dbReference>
<evidence type="ECO:0000259" key="7">
    <source>
        <dbReference type="Pfam" id="PF17676"/>
    </source>
</evidence>